<sequence length="407" mass="46929">MFFCVIKDSIYSNNLIFNTNISNLNKLLENLEDNDWILGYPECLNFVLKKSLVDFFLWQFINDQTLKFLWLIWQDSDFPELTAQQLSGDNITWLARGSLLKKILAEDGEILKDNYVLLHFLISKKVVAQTKLIPLKKRDKFIVKKKDSLSKKVLAIIPHYECNQWLDYCLFSLVNQSVKLTDIVVIDDQSSKIPKNICANYPQVTLLKSKHKVGPYQIFQSVINDSNYDYYLFQDADDWSMGDRLGISIELMDKMEADMVGMQEYRVDEINHTLTPVVYPLNVNEALRQKPGHALLHPTSLIKRSAFLQVNGFANGLLYGADTEFLLRSHFHLKIYNSSEFGYFRRKRNNSLTTSPTTGLGTPHREKLLHTLKAIAYNNYEIVKQGKIPSTIPLVSKPCVKFEKVIG</sequence>
<name>K9YJN2_CYASC</name>
<evidence type="ECO:0000259" key="1">
    <source>
        <dbReference type="Pfam" id="PF00535"/>
    </source>
</evidence>
<dbReference type="Pfam" id="PF00535">
    <property type="entry name" value="Glycos_transf_2"/>
    <property type="match status" value="1"/>
</dbReference>
<dbReference type="Gene3D" id="3.90.550.10">
    <property type="entry name" value="Spore Coat Polysaccharide Biosynthesis Protein SpsA, Chain A"/>
    <property type="match status" value="1"/>
</dbReference>
<dbReference type="InterPro" id="IPR001173">
    <property type="entry name" value="Glyco_trans_2-like"/>
</dbReference>
<evidence type="ECO:0000313" key="2">
    <source>
        <dbReference type="EMBL" id="AFZ46293.1"/>
    </source>
</evidence>
<dbReference type="STRING" id="292563.Cyast_0313"/>
<dbReference type="CDD" id="cd00761">
    <property type="entry name" value="Glyco_tranf_GTA_type"/>
    <property type="match status" value="1"/>
</dbReference>
<dbReference type="Proteomes" id="UP000010483">
    <property type="component" value="Chromosome"/>
</dbReference>
<dbReference type="PANTHER" id="PTHR22916:SF3">
    <property type="entry name" value="UDP-GLCNAC:BETAGAL BETA-1,3-N-ACETYLGLUCOSAMINYLTRANSFERASE-LIKE PROTEIN 1"/>
    <property type="match status" value="1"/>
</dbReference>
<proteinExistence type="predicted"/>
<keyword evidence="2" id="KW-0808">Transferase</keyword>
<dbReference type="AlphaFoldDB" id="K9YJN2"/>
<organism evidence="2 3">
    <name type="scientific">Cyanobacterium stanieri (strain ATCC 29140 / PCC 7202)</name>
    <dbReference type="NCBI Taxonomy" id="292563"/>
    <lineage>
        <taxon>Bacteria</taxon>
        <taxon>Bacillati</taxon>
        <taxon>Cyanobacteriota</taxon>
        <taxon>Cyanophyceae</taxon>
        <taxon>Oscillatoriophycideae</taxon>
        <taxon>Chroococcales</taxon>
        <taxon>Geminocystaceae</taxon>
        <taxon>Cyanobacterium</taxon>
    </lineage>
</organism>
<dbReference type="GO" id="GO:0016758">
    <property type="term" value="F:hexosyltransferase activity"/>
    <property type="evidence" value="ECO:0007669"/>
    <property type="project" value="UniProtKB-ARBA"/>
</dbReference>
<protein>
    <submittedName>
        <fullName evidence="2">Glycosyl transferase family 2</fullName>
    </submittedName>
</protein>
<dbReference type="EMBL" id="CP003940">
    <property type="protein sequence ID" value="AFZ46293.1"/>
    <property type="molecule type" value="Genomic_DNA"/>
</dbReference>
<dbReference type="InterPro" id="IPR029044">
    <property type="entry name" value="Nucleotide-diphossugar_trans"/>
</dbReference>
<dbReference type="HOGENOM" id="CLU_675643_0_0_3"/>
<dbReference type="PANTHER" id="PTHR22916">
    <property type="entry name" value="GLYCOSYLTRANSFERASE"/>
    <property type="match status" value="1"/>
</dbReference>
<evidence type="ECO:0000313" key="3">
    <source>
        <dbReference type="Proteomes" id="UP000010483"/>
    </source>
</evidence>
<dbReference type="BioCyc" id="CSTA292563:G1353-316-MONOMER"/>
<reference evidence="3" key="1">
    <citation type="journal article" date="2013" name="Proc. Natl. Acad. Sci. U.S.A.">
        <title>Improving the coverage of the cyanobacterial phylum using diversity-driven genome sequencing.</title>
        <authorList>
            <person name="Shih P.M."/>
            <person name="Wu D."/>
            <person name="Latifi A."/>
            <person name="Axen S.D."/>
            <person name="Fewer D.P."/>
            <person name="Talla E."/>
            <person name="Calteau A."/>
            <person name="Cai F."/>
            <person name="Tandeau de Marsac N."/>
            <person name="Rippka R."/>
            <person name="Herdman M."/>
            <person name="Sivonen K."/>
            <person name="Coursin T."/>
            <person name="Laurent T."/>
            <person name="Goodwin L."/>
            <person name="Nolan M."/>
            <person name="Davenport K.W."/>
            <person name="Han C.S."/>
            <person name="Rubin E.M."/>
            <person name="Eisen J.A."/>
            <person name="Woyke T."/>
            <person name="Gugger M."/>
            <person name="Kerfeld C.A."/>
        </authorList>
    </citation>
    <scope>NUCLEOTIDE SEQUENCE [LARGE SCALE GENOMIC DNA]</scope>
    <source>
        <strain evidence="3">ATCC 29140 / PCC 7202</strain>
    </source>
</reference>
<feature type="domain" description="Glycosyltransferase 2-like" evidence="1">
    <location>
        <begin position="156"/>
        <end position="276"/>
    </location>
</feature>
<accession>K9YJN2</accession>
<dbReference type="eggNOG" id="COG0463">
    <property type="taxonomic scope" value="Bacteria"/>
</dbReference>
<keyword evidence="3" id="KW-1185">Reference proteome</keyword>
<dbReference type="KEGG" id="csn:Cyast_0313"/>
<dbReference type="SUPFAM" id="SSF53448">
    <property type="entry name" value="Nucleotide-diphospho-sugar transferases"/>
    <property type="match status" value="1"/>
</dbReference>
<gene>
    <name evidence="2" type="ordered locus">Cyast_0313</name>
</gene>